<feature type="chain" id="PRO_5041287040" description="Lysozyme inhibitor" evidence="1">
    <location>
        <begin position="23"/>
        <end position="114"/>
    </location>
</feature>
<gene>
    <name evidence="2" type="ORF">KDW93_27915</name>
</gene>
<sequence>MKKALAAVLSLLLLLSMHPASAESIYGKKVILGHSYICHFGKYGVVTIDTRDPGASITIGSIRHPAKDGSYFYQTDDGKIAIAFNPKMTAWTYLSEEDPDGITDSHCKVRANKK</sequence>
<accession>A0AA41ED33</accession>
<protein>
    <recommendedName>
        <fullName evidence="4">Lysozyme inhibitor</fullName>
    </recommendedName>
</protein>
<dbReference type="AlphaFoldDB" id="A0AA41ED33"/>
<proteinExistence type="predicted"/>
<evidence type="ECO:0008006" key="4">
    <source>
        <dbReference type="Google" id="ProtNLM"/>
    </source>
</evidence>
<evidence type="ECO:0000313" key="3">
    <source>
        <dbReference type="Proteomes" id="UP000682266"/>
    </source>
</evidence>
<organism evidence="2 3">
    <name type="scientific">Burkholderia ambifaria</name>
    <dbReference type="NCBI Taxonomy" id="152480"/>
    <lineage>
        <taxon>Bacteria</taxon>
        <taxon>Pseudomonadati</taxon>
        <taxon>Pseudomonadota</taxon>
        <taxon>Betaproteobacteria</taxon>
        <taxon>Burkholderiales</taxon>
        <taxon>Burkholderiaceae</taxon>
        <taxon>Burkholderia</taxon>
        <taxon>Burkholderia cepacia complex</taxon>
    </lineage>
</organism>
<dbReference type="Proteomes" id="UP000682266">
    <property type="component" value="Unassembled WGS sequence"/>
</dbReference>
<feature type="signal peptide" evidence="1">
    <location>
        <begin position="1"/>
        <end position="22"/>
    </location>
</feature>
<evidence type="ECO:0000256" key="1">
    <source>
        <dbReference type="SAM" id="SignalP"/>
    </source>
</evidence>
<keyword evidence="1" id="KW-0732">Signal</keyword>
<reference evidence="2" key="1">
    <citation type="submission" date="2021-04" db="EMBL/GenBank/DDBJ databases">
        <title>A collection of bacterial strains from the Burkholderia cepacia Research Laboratory and Repository.</title>
        <authorList>
            <person name="Lipuma J."/>
            <person name="Spilker T."/>
        </authorList>
    </citation>
    <scope>NUCLEOTIDE SEQUENCE</scope>
    <source>
        <strain evidence="2">AU36012</strain>
    </source>
</reference>
<comment type="caution">
    <text evidence="2">The sequence shown here is derived from an EMBL/GenBank/DDBJ whole genome shotgun (WGS) entry which is preliminary data.</text>
</comment>
<dbReference type="EMBL" id="JAGSVG010000031">
    <property type="protein sequence ID" value="MBR8132740.1"/>
    <property type="molecule type" value="Genomic_DNA"/>
</dbReference>
<name>A0AA41ED33_9BURK</name>
<evidence type="ECO:0000313" key="2">
    <source>
        <dbReference type="EMBL" id="MBR8132740.1"/>
    </source>
</evidence>
<dbReference type="RefSeq" id="WP_146124551.1">
    <property type="nucleotide sequence ID" value="NZ_CADERF010000029.1"/>
</dbReference>